<proteinExistence type="predicted"/>
<comment type="caution">
    <text evidence="3">The sequence shown here is derived from an EMBL/GenBank/DDBJ whole genome shotgun (WGS) entry which is preliminary data.</text>
</comment>
<dbReference type="EMBL" id="JBHUGF010000010">
    <property type="protein sequence ID" value="MFD1990725.1"/>
    <property type="molecule type" value="Genomic_DNA"/>
</dbReference>
<protein>
    <submittedName>
        <fullName evidence="3">Stalk domain-containing protein</fullName>
    </submittedName>
</protein>
<evidence type="ECO:0000313" key="4">
    <source>
        <dbReference type="Proteomes" id="UP001597403"/>
    </source>
</evidence>
<dbReference type="Proteomes" id="UP001597403">
    <property type="component" value="Unassembled WGS sequence"/>
</dbReference>
<keyword evidence="4" id="KW-1185">Reference proteome</keyword>
<evidence type="ECO:0000256" key="1">
    <source>
        <dbReference type="SAM" id="SignalP"/>
    </source>
</evidence>
<dbReference type="InterPro" id="IPR012854">
    <property type="entry name" value="Cu_amine_oxidase-like_N"/>
</dbReference>
<dbReference type="Pfam" id="PF07833">
    <property type="entry name" value="Cu_amine_oxidN1"/>
    <property type="match status" value="1"/>
</dbReference>
<accession>A0ABW4UUW1</accession>
<evidence type="ECO:0000259" key="2">
    <source>
        <dbReference type="Pfam" id="PF07833"/>
    </source>
</evidence>
<reference evidence="4" key="1">
    <citation type="journal article" date="2019" name="Int. J. Syst. Evol. Microbiol.">
        <title>The Global Catalogue of Microorganisms (GCM) 10K type strain sequencing project: providing services to taxonomists for standard genome sequencing and annotation.</title>
        <authorList>
            <consortium name="The Broad Institute Genomics Platform"/>
            <consortium name="The Broad Institute Genome Sequencing Center for Infectious Disease"/>
            <person name="Wu L."/>
            <person name="Ma J."/>
        </authorList>
    </citation>
    <scope>NUCLEOTIDE SEQUENCE [LARGE SCALE GENOMIC DNA]</scope>
    <source>
        <strain evidence="4">CGMCC 1.15067</strain>
    </source>
</reference>
<dbReference type="InterPro" id="IPR036582">
    <property type="entry name" value="Mao_N_sf"/>
</dbReference>
<feature type="signal peptide" evidence="1">
    <location>
        <begin position="1"/>
        <end position="21"/>
    </location>
</feature>
<name>A0ABW4UUW1_9BACL</name>
<dbReference type="RefSeq" id="WP_379283314.1">
    <property type="nucleotide sequence ID" value="NZ_JBHUGF010000010.1"/>
</dbReference>
<dbReference type="Gene3D" id="3.30.457.10">
    <property type="entry name" value="Copper amine oxidase-like, N-terminal domain"/>
    <property type="match status" value="1"/>
</dbReference>
<sequence>MALTTMLTSILLASTFIPIYAKPAVPVTTYEFNHAQDQNNYFGSSSGATITRNGITFIEVNELFVGRLGLKLQWDQSRQQATFNGFMKKIVVRIDNPIAIVDNKHIPMNAVPFTMQNPTTKQKDIYVPIRSVVQFLGGHSLHIDPQKHLIIADQLQAFNVITDVYQGDTYTMRKINGDLYRSHRNNPPVKVASIHTALDFFEFSSINVSSTPKGLQIVRIQNASGEPHIYHEDFTMIFKKGALIRQSSMDYHLNRHTNSTMYNDNIILSDGQMLRVIEDGTGKVIENMDLVKLTGKKDSYVVESLQSDIVLLRAISDSHLTLINRKTGRSTVLYKELLTTAQQKLVDPTTQPFGVDDRLTYVKRDGNILYFTYGKDSEDEQQLTFTLN</sequence>
<evidence type="ECO:0000313" key="3">
    <source>
        <dbReference type="EMBL" id="MFD1990725.1"/>
    </source>
</evidence>
<dbReference type="SUPFAM" id="SSF55383">
    <property type="entry name" value="Copper amine oxidase, domain N"/>
    <property type="match status" value="1"/>
</dbReference>
<keyword evidence="1" id="KW-0732">Signal</keyword>
<gene>
    <name evidence="3" type="ORF">ACFSGI_12205</name>
</gene>
<organism evidence="3 4">
    <name type="scientific">Paenibacillus nicotianae</name>
    <dbReference type="NCBI Taxonomy" id="1526551"/>
    <lineage>
        <taxon>Bacteria</taxon>
        <taxon>Bacillati</taxon>
        <taxon>Bacillota</taxon>
        <taxon>Bacilli</taxon>
        <taxon>Bacillales</taxon>
        <taxon>Paenibacillaceae</taxon>
        <taxon>Paenibacillus</taxon>
    </lineage>
</organism>
<feature type="chain" id="PRO_5046519282" evidence="1">
    <location>
        <begin position="22"/>
        <end position="388"/>
    </location>
</feature>
<feature type="domain" description="Copper amine oxidase-like N-terminal" evidence="2">
    <location>
        <begin position="48"/>
        <end position="138"/>
    </location>
</feature>